<dbReference type="GO" id="GO:0005886">
    <property type="term" value="C:plasma membrane"/>
    <property type="evidence" value="ECO:0007669"/>
    <property type="project" value="TreeGrafter"/>
</dbReference>
<dbReference type="PROSITE" id="PS51379">
    <property type="entry name" value="4FE4S_FER_2"/>
    <property type="match status" value="1"/>
</dbReference>
<keyword evidence="1" id="KW-0813">Transport</keyword>
<accession>A0A6N7EXH4</accession>
<evidence type="ECO:0000256" key="6">
    <source>
        <dbReference type="ARBA" id="ARBA00023014"/>
    </source>
</evidence>
<dbReference type="GO" id="GO:0046872">
    <property type="term" value="F:metal ion binding"/>
    <property type="evidence" value="ECO:0007669"/>
    <property type="project" value="UniProtKB-KW"/>
</dbReference>
<keyword evidence="7" id="KW-0472">Membrane</keyword>
<organism evidence="9 10">
    <name type="scientific">Ostreibacterium oceani</name>
    <dbReference type="NCBI Taxonomy" id="2654998"/>
    <lineage>
        <taxon>Bacteria</taxon>
        <taxon>Pseudomonadati</taxon>
        <taxon>Pseudomonadota</taxon>
        <taxon>Gammaproteobacteria</taxon>
        <taxon>Cardiobacteriales</taxon>
        <taxon>Ostreibacteriaceae</taxon>
        <taxon>Ostreibacterium</taxon>
    </lineage>
</organism>
<dbReference type="AlphaFoldDB" id="A0A6N7EXH4"/>
<dbReference type="Proteomes" id="UP000471298">
    <property type="component" value="Unassembled WGS sequence"/>
</dbReference>
<feature type="transmembrane region" description="Helical" evidence="7">
    <location>
        <begin position="49"/>
        <end position="65"/>
    </location>
</feature>
<dbReference type="InParanoid" id="A0A6N7EXH4"/>
<keyword evidence="7" id="KW-1133">Transmembrane helix</keyword>
<feature type="transmembrane region" description="Helical" evidence="7">
    <location>
        <begin position="338"/>
        <end position="361"/>
    </location>
</feature>
<name>A0A6N7EXH4_9GAMM</name>
<keyword evidence="2" id="KW-0004">4Fe-4S</keyword>
<dbReference type="Pfam" id="PF13746">
    <property type="entry name" value="Fer4_18"/>
    <property type="match status" value="1"/>
</dbReference>
<dbReference type="PANTHER" id="PTHR30176:SF3">
    <property type="entry name" value="FERREDOXIN-TYPE PROTEIN NAPH"/>
    <property type="match status" value="1"/>
</dbReference>
<keyword evidence="4" id="KW-0249">Electron transport</keyword>
<dbReference type="InterPro" id="IPR017896">
    <property type="entry name" value="4Fe4S_Fe-S-bd"/>
</dbReference>
<dbReference type="NCBIfam" id="TIGR02745">
    <property type="entry name" value="ccoG_rdxA_fixG"/>
    <property type="match status" value="1"/>
</dbReference>
<dbReference type="GO" id="GO:0051539">
    <property type="term" value="F:4 iron, 4 sulfur cluster binding"/>
    <property type="evidence" value="ECO:0007669"/>
    <property type="project" value="UniProtKB-KW"/>
</dbReference>
<reference evidence="9 10" key="1">
    <citation type="submission" date="2019-10" db="EMBL/GenBank/DDBJ databases">
        <title>Cardiobacteriales fam. a chemoheterotrophic member of the order Cardiobacteriales, and proposal of Cardiobacteriales fam. nov.</title>
        <authorList>
            <person name="Wang C."/>
        </authorList>
    </citation>
    <scope>NUCLEOTIDE SEQUENCE [LARGE SCALE GENOMIC DNA]</scope>
    <source>
        <strain evidence="9 10">ML27</strain>
    </source>
</reference>
<evidence type="ECO:0000256" key="2">
    <source>
        <dbReference type="ARBA" id="ARBA00022485"/>
    </source>
</evidence>
<evidence type="ECO:0000256" key="5">
    <source>
        <dbReference type="ARBA" id="ARBA00023004"/>
    </source>
</evidence>
<comment type="caution">
    <text evidence="9">The sequence shown here is derived from an EMBL/GenBank/DDBJ whole genome shotgun (WGS) entry which is preliminary data.</text>
</comment>
<dbReference type="PANTHER" id="PTHR30176">
    <property type="entry name" value="FERREDOXIN-TYPE PROTEIN NAPH"/>
    <property type="match status" value="1"/>
</dbReference>
<dbReference type="InterPro" id="IPR014116">
    <property type="entry name" value="Cyt_c_oxidase_cbb3_FixG"/>
</dbReference>
<keyword evidence="5" id="KW-0408">Iron</keyword>
<gene>
    <name evidence="9" type="primary">ccoG</name>
    <name evidence="9" type="ORF">GCU85_04995</name>
</gene>
<dbReference type="Pfam" id="PF12801">
    <property type="entry name" value="Fer4_5"/>
    <property type="match status" value="1"/>
</dbReference>
<evidence type="ECO:0000256" key="4">
    <source>
        <dbReference type="ARBA" id="ARBA00022982"/>
    </source>
</evidence>
<dbReference type="Gene3D" id="3.30.70.20">
    <property type="match status" value="1"/>
</dbReference>
<keyword evidence="10" id="KW-1185">Reference proteome</keyword>
<keyword evidence="7" id="KW-0812">Transmembrane</keyword>
<dbReference type="RefSeq" id="WP_152809994.1">
    <property type="nucleotide sequence ID" value="NZ_WHNW01000004.1"/>
</dbReference>
<proteinExistence type="predicted"/>
<evidence type="ECO:0000256" key="7">
    <source>
        <dbReference type="SAM" id="Phobius"/>
    </source>
</evidence>
<dbReference type="InterPro" id="IPR051684">
    <property type="entry name" value="Electron_Trans/Redox"/>
</dbReference>
<keyword evidence="3" id="KW-0479">Metal-binding</keyword>
<protein>
    <submittedName>
        <fullName evidence="9">Cytochrome c oxidase accessory protein CcoG</fullName>
    </submittedName>
</protein>
<dbReference type="SUPFAM" id="SSF54862">
    <property type="entry name" value="4Fe-4S ferredoxins"/>
    <property type="match status" value="1"/>
</dbReference>
<dbReference type="InterPro" id="IPR017900">
    <property type="entry name" value="4Fe4S_Fe_S_CS"/>
</dbReference>
<evidence type="ECO:0000259" key="8">
    <source>
        <dbReference type="PROSITE" id="PS51379"/>
    </source>
</evidence>
<sequence>MTKRANNTPASTSSNQAQIDEKIIHLYESRKKIYPREVKGIFAKIRDNGLVVLLAIYFLLPWLNWDNRQAILFDMPNRRFYIFDIVIWPQDLIILTLFLFIMAMTLFFLTALVGRVWCGYACPQTIWTEAFIWLERFAEGSRIQQIKLDKQPWNAQKIRKKVTKHALWIILALWTGLTFVGYFTAIRALIPDFFTLSASFAATFWALFYAGATYLNAGWLREQFCKTMCPYARFQGAMYDENTLLIAYDKQRGEPRRKAKRGENQDGHCIDCNLCVQVCPVGIDIRDGNQSECINCSLCIDACNDVMDQIEAPRGLIRYASDNEMMGKKTRYIRPKTIGYGVILAVGISVLIYQVITISAIELNIKRDRNILARYAPNNQIENVYSINLLNKTLDDANYEISAAGIDGLTVQGAQTGFSVKSGEVFDTTIRILADKDLLTNYNTPIELIVKNTTTGEVHRSQTRFLNVTRD</sequence>
<dbReference type="Gene3D" id="2.60.40.10">
    <property type="entry name" value="Immunoglobulins"/>
    <property type="match status" value="1"/>
</dbReference>
<evidence type="ECO:0000313" key="10">
    <source>
        <dbReference type="Proteomes" id="UP000471298"/>
    </source>
</evidence>
<feature type="transmembrane region" description="Helical" evidence="7">
    <location>
        <begin position="196"/>
        <end position="217"/>
    </location>
</feature>
<keyword evidence="6" id="KW-0411">Iron-sulfur</keyword>
<dbReference type="Pfam" id="PF11614">
    <property type="entry name" value="FixG_C"/>
    <property type="match status" value="1"/>
</dbReference>
<dbReference type="EMBL" id="WHNW01000004">
    <property type="protein sequence ID" value="MPV86089.1"/>
    <property type="molecule type" value="Genomic_DNA"/>
</dbReference>
<feature type="domain" description="4Fe-4S ferredoxin-type" evidence="8">
    <location>
        <begin position="259"/>
        <end position="288"/>
    </location>
</feature>
<dbReference type="InterPro" id="IPR032879">
    <property type="entry name" value="FixG_C"/>
</dbReference>
<evidence type="ECO:0000256" key="1">
    <source>
        <dbReference type="ARBA" id="ARBA00022448"/>
    </source>
</evidence>
<feature type="transmembrane region" description="Helical" evidence="7">
    <location>
        <begin position="166"/>
        <end position="190"/>
    </location>
</feature>
<dbReference type="PROSITE" id="PS00198">
    <property type="entry name" value="4FE4S_FER_1"/>
    <property type="match status" value="1"/>
</dbReference>
<feature type="transmembrane region" description="Helical" evidence="7">
    <location>
        <begin position="85"/>
        <end position="109"/>
    </location>
</feature>
<dbReference type="InterPro" id="IPR013783">
    <property type="entry name" value="Ig-like_fold"/>
</dbReference>
<evidence type="ECO:0000256" key="3">
    <source>
        <dbReference type="ARBA" id="ARBA00022723"/>
    </source>
</evidence>
<evidence type="ECO:0000313" key="9">
    <source>
        <dbReference type="EMBL" id="MPV86089.1"/>
    </source>
</evidence>